<keyword evidence="3" id="KW-1185">Reference proteome</keyword>
<evidence type="ECO:0000313" key="3">
    <source>
        <dbReference type="Proteomes" id="UP000649617"/>
    </source>
</evidence>
<dbReference type="OrthoDB" id="412223at2759"/>
<feature type="compositionally biased region" description="Basic and acidic residues" evidence="1">
    <location>
        <begin position="414"/>
        <end position="432"/>
    </location>
</feature>
<proteinExistence type="predicted"/>
<evidence type="ECO:0000313" key="2">
    <source>
        <dbReference type="EMBL" id="CAE7380839.1"/>
    </source>
</evidence>
<evidence type="ECO:0000256" key="1">
    <source>
        <dbReference type="SAM" id="MobiDB-lite"/>
    </source>
</evidence>
<reference evidence="2" key="1">
    <citation type="submission" date="2021-02" db="EMBL/GenBank/DDBJ databases">
        <authorList>
            <person name="Dougan E. K."/>
            <person name="Rhodes N."/>
            <person name="Thang M."/>
            <person name="Chan C."/>
        </authorList>
    </citation>
    <scope>NUCLEOTIDE SEQUENCE</scope>
</reference>
<dbReference type="AlphaFoldDB" id="A0A812QFE5"/>
<accession>A0A812QFE5</accession>
<dbReference type="EMBL" id="CAJNIZ010016027">
    <property type="protein sequence ID" value="CAE7380839.1"/>
    <property type="molecule type" value="Genomic_DNA"/>
</dbReference>
<dbReference type="Proteomes" id="UP000649617">
    <property type="component" value="Unassembled WGS sequence"/>
</dbReference>
<comment type="caution">
    <text evidence="2">The sequence shown here is derived from an EMBL/GenBank/DDBJ whole genome shotgun (WGS) entry which is preliminary data.</text>
</comment>
<feature type="region of interest" description="Disordered" evidence="1">
    <location>
        <begin position="458"/>
        <end position="502"/>
    </location>
</feature>
<sequence length="770" mass="83712">VPFPIPVAPDAPLEVKAQAVKKARVFDKEQPCFIKCVNFRNQATDEELEKGKWQKALEKWYVLVTQDPTVSLVGASIVGLDMKEGMLSLRELFGKKSHSTVDKRGSALLKYLRYMHESHPRRPAFPLSMHCTDLCIRRLKATSAKASQVSSFTEAVRFAVHVVGVSADDSSPGKLFSPWALGYQGLLLSGKDERQPSLVLAVRQVECLEESLWDEGLGLVASGAFLFCLFSRSRISDIRKVRGFVVDVVVEGGSAVGFLECGARDHKTALQTQTVGVSMPLVAPVNGVRSSFAGTGAGNACGDGVTGHSLKSTTLDWCGKYGLSDKDQTLLGHHALKGESMYSYMRDKLASPLRAYEQMLQSVRHALFLPDSTTSGMFRARPSEGSEVPGRPASDNLRGVIPEEHSVLRPGRTPSERLSEVREEMPTNPVESEHEYYAAVADSPKSKAQSILDEVWPSRGEEGEGIGGSPLGDNTDSSSSSSSSDTETSEGEPDWVGELGPDLSKVVPQAKPVEPDLEFWKHPKTLTIHSFAAGSMKSAFTCGKVPEDTAVTGLLPRTSNAGSVAGLKRLMFEAHPLIVSELKQRVERSEESAPVSLNGAERETRLEAQKLRLEGLSFQGEEEVAHDAYNLVYAMIQKDDLVWLLPEKFGTRRAEISAKKQGRELIIDGTGIAIKEKPTTIVCSLATELDVVMALRRRALAFDLIGALAQRLQEPPPPGYSKVSLQQLLRADRAAFLRASELTTTLKRGAGGQLPLDGIINNILLDPSVA</sequence>
<feature type="region of interest" description="Disordered" evidence="1">
    <location>
        <begin position="378"/>
        <end position="432"/>
    </location>
</feature>
<organism evidence="2 3">
    <name type="scientific">Symbiodinium pilosum</name>
    <name type="common">Dinoflagellate</name>
    <dbReference type="NCBI Taxonomy" id="2952"/>
    <lineage>
        <taxon>Eukaryota</taxon>
        <taxon>Sar</taxon>
        <taxon>Alveolata</taxon>
        <taxon>Dinophyceae</taxon>
        <taxon>Suessiales</taxon>
        <taxon>Symbiodiniaceae</taxon>
        <taxon>Symbiodinium</taxon>
    </lineage>
</organism>
<protein>
    <submittedName>
        <fullName evidence="2">Uncharacterized protein</fullName>
    </submittedName>
</protein>
<feature type="compositionally biased region" description="Low complexity" evidence="1">
    <location>
        <begin position="475"/>
        <end position="486"/>
    </location>
</feature>
<feature type="non-terminal residue" evidence="2">
    <location>
        <position position="770"/>
    </location>
</feature>
<gene>
    <name evidence="2" type="ORF">SPIL2461_LOCUS9290</name>
</gene>
<name>A0A812QFE5_SYMPI</name>